<evidence type="ECO:0000313" key="7">
    <source>
        <dbReference type="Proteomes" id="UP000254869"/>
    </source>
</evidence>
<dbReference type="PANTHER" id="PTHR42847:SF4">
    <property type="entry name" value="ALKANESULFONATE MONOOXYGENASE-RELATED"/>
    <property type="match status" value="1"/>
</dbReference>
<dbReference type="GO" id="GO:0008726">
    <property type="term" value="F:alkanesulfonate monooxygenase activity"/>
    <property type="evidence" value="ECO:0007669"/>
    <property type="project" value="TreeGrafter"/>
</dbReference>
<dbReference type="EMBL" id="QQBC01000002">
    <property type="protein sequence ID" value="RDI67895.1"/>
    <property type="molecule type" value="Genomic_DNA"/>
</dbReference>
<keyword evidence="1" id="KW-0285">Flavoprotein</keyword>
<dbReference type="Gene3D" id="3.20.20.30">
    <property type="entry name" value="Luciferase-like domain"/>
    <property type="match status" value="1"/>
</dbReference>
<keyword evidence="2" id="KW-0288">FMN</keyword>
<dbReference type="SUPFAM" id="SSF51679">
    <property type="entry name" value="Bacterial luciferase-like"/>
    <property type="match status" value="1"/>
</dbReference>
<evidence type="ECO:0000256" key="3">
    <source>
        <dbReference type="ARBA" id="ARBA00023002"/>
    </source>
</evidence>
<dbReference type="PANTHER" id="PTHR42847">
    <property type="entry name" value="ALKANESULFONATE MONOOXYGENASE"/>
    <property type="match status" value="1"/>
</dbReference>
<organism evidence="6 7">
    <name type="scientific">Nocardia pseudobrasiliensis</name>
    <dbReference type="NCBI Taxonomy" id="45979"/>
    <lineage>
        <taxon>Bacteria</taxon>
        <taxon>Bacillati</taxon>
        <taxon>Actinomycetota</taxon>
        <taxon>Actinomycetes</taxon>
        <taxon>Mycobacteriales</taxon>
        <taxon>Nocardiaceae</taxon>
        <taxon>Nocardia</taxon>
    </lineage>
</organism>
<feature type="domain" description="Luciferase-like" evidence="5">
    <location>
        <begin position="28"/>
        <end position="275"/>
    </location>
</feature>
<evidence type="ECO:0000259" key="5">
    <source>
        <dbReference type="Pfam" id="PF00296"/>
    </source>
</evidence>
<evidence type="ECO:0000256" key="1">
    <source>
        <dbReference type="ARBA" id="ARBA00022630"/>
    </source>
</evidence>
<proteinExistence type="predicted"/>
<gene>
    <name evidence="6" type="ORF">DFR76_102296</name>
</gene>
<reference evidence="6 7" key="1">
    <citation type="submission" date="2018-07" db="EMBL/GenBank/DDBJ databases">
        <title>Genomic Encyclopedia of Type Strains, Phase IV (KMG-IV): sequencing the most valuable type-strain genomes for metagenomic binning, comparative biology and taxonomic classification.</title>
        <authorList>
            <person name="Goeker M."/>
        </authorList>
    </citation>
    <scope>NUCLEOTIDE SEQUENCE [LARGE SCALE GENOMIC DNA]</scope>
    <source>
        <strain evidence="6 7">DSM 44290</strain>
    </source>
</reference>
<protein>
    <submittedName>
        <fullName evidence="6">Luciferase-like monooxygenase</fullName>
    </submittedName>
</protein>
<dbReference type="Pfam" id="PF00296">
    <property type="entry name" value="Bac_luciferase"/>
    <property type="match status" value="1"/>
</dbReference>
<dbReference type="Proteomes" id="UP000254869">
    <property type="component" value="Unassembled WGS sequence"/>
</dbReference>
<evidence type="ECO:0000256" key="4">
    <source>
        <dbReference type="ARBA" id="ARBA00023033"/>
    </source>
</evidence>
<accession>A0A370IAZ2</accession>
<dbReference type="AlphaFoldDB" id="A0A370IAZ2"/>
<dbReference type="InterPro" id="IPR050172">
    <property type="entry name" value="SsuD_RutA_monooxygenase"/>
</dbReference>
<evidence type="ECO:0000256" key="2">
    <source>
        <dbReference type="ARBA" id="ARBA00022643"/>
    </source>
</evidence>
<dbReference type="STRING" id="1210086.GCA_001613105_00872"/>
<evidence type="ECO:0000313" key="6">
    <source>
        <dbReference type="EMBL" id="RDI67895.1"/>
    </source>
</evidence>
<name>A0A370IAZ2_9NOCA</name>
<dbReference type="InterPro" id="IPR036661">
    <property type="entry name" value="Luciferase-like_sf"/>
</dbReference>
<keyword evidence="3" id="KW-0560">Oxidoreductase</keyword>
<comment type="caution">
    <text evidence="6">The sequence shown here is derived from an EMBL/GenBank/DDBJ whole genome shotgun (WGS) entry which is preliminary data.</text>
</comment>
<keyword evidence="7" id="KW-1185">Reference proteome</keyword>
<dbReference type="GO" id="GO:0046306">
    <property type="term" value="P:alkanesulfonate catabolic process"/>
    <property type="evidence" value="ECO:0007669"/>
    <property type="project" value="TreeGrafter"/>
</dbReference>
<keyword evidence="4 6" id="KW-0503">Monooxygenase</keyword>
<sequence>MLALECAPGSNLDVMRLSFGIKTTPAHVDYADIVRVWQEADEIEEIEHAWLYDHLLPRVGPGPIQESELAGPVYEGWTLLAALAAQTRRLRLGLMVTNNRIRRPAVLAKMAATVDVISGGRLEFGLGIGGFPRRDPRFETMVAPEYKAYGIEPRPWTEAVADFAESCEIIRRLWTEEVFDYTGRHHRLRAARCNPKPVQRPHPPFLVAGAGQATLGLVADHADIWNVIGPPVNPIEALRRHSTTLDELCIARGRDPREITRSAQIVITYDNPDSTRNTLRQLATAGFTHLVLSLPSPYPRDVAHWVADELIIPVRRTLDGLPPR</sequence>
<dbReference type="InterPro" id="IPR011251">
    <property type="entry name" value="Luciferase-like_dom"/>
</dbReference>